<sequence length="465" mass="52676">MGRPELSGLLARKDYEIASLQNSLAEVQNGRERYMNLLSTTQSTLDQVKRGRSHVVAALCKKIEDLEISQESISTLQQSMEQETNRRKQLEEENHELRRDAEDPHGQSQQQLQELRSANHVEILRLDREHHALVYQMGARIQSLELAHQAVIDQKDAKIKSLGLAHQDELTTQRKRLQAEIGKLQLRAMYGMVDDDTNEPISDFKFRWKLDLLAQRIREVVTYVPPPEHQILDRSLDPNEFLTRNANYGQAWPWFVQSICWELVVRGFFQYPLGFGVFGTDGKGFDILSHLFESIAIPSAEDPSVLVMPNDKKSNIRRSFFFEGILSDVKNPAQPGRETGFAADFRANVDRVAQDLVRTLQQCSNGKLDARGPPKIEGVVHGLGLLALEMGSQRAHVFIEGCAHGERITAGNRFKIEEGSADELDMWRVDLMTQPCMVRVDDGTEDPTTTKVISKGKIVPLVDEI</sequence>
<protein>
    <submittedName>
        <fullName evidence="2">Uncharacterized protein</fullName>
    </submittedName>
</protein>
<proteinExistence type="predicted"/>
<reference evidence="2" key="1">
    <citation type="submission" date="2023-06" db="EMBL/GenBank/DDBJ databases">
        <title>Genome-scale phylogeny and comparative genomics of the fungal order Sordariales.</title>
        <authorList>
            <consortium name="Lawrence Berkeley National Laboratory"/>
            <person name="Hensen N."/>
            <person name="Bonometti L."/>
            <person name="Westerberg I."/>
            <person name="Brannstrom I.O."/>
            <person name="Guillou S."/>
            <person name="Cros-Aarteil S."/>
            <person name="Calhoun S."/>
            <person name="Haridas S."/>
            <person name="Kuo A."/>
            <person name="Mondo S."/>
            <person name="Pangilinan J."/>
            <person name="Riley R."/>
            <person name="LaButti K."/>
            <person name="Andreopoulos B."/>
            <person name="Lipzen A."/>
            <person name="Chen C."/>
            <person name="Yanf M."/>
            <person name="Daum C."/>
            <person name="Ng V."/>
            <person name="Clum A."/>
            <person name="Steindorff A."/>
            <person name="Ohm R."/>
            <person name="Martin F."/>
            <person name="Silar P."/>
            <person name="Natvig D."/>
            <person name="Lalanne C."/>
            <person name="Gautier V."/>
            <person name="Ament-velasquez S.L."/>
            <person name="Kruys A."/>
            <person name="Hutchinson M.I."/>
            <person name="Powell A.J."/>
            <person name="Barry K."/>
            <person name="Miller A.N."/>
            <person name="Grigoriev I.V."/>
            <person name="Debuchy R."/>
            <person name="Gladieux P."/>
            <person name="Thoren M.H."/>
            <person name="Johannesson H."/>
        </authorList>
    </citation>
    <scope>NUCLEOTIDE SEQUENCE</scope>
    <source>
        <strain evidence="2">SMH2392-1A</strain>
    </source>
</reference>
<name>A0AA40ATU9_9PEZI</name>
<feature type="region of interest" description="Disordered" evidence="1">
    <location>
        <begin position="79"/>
        <end position="112"/>
    </location>
</feature>
<evidence type="ECO:0000313" key="3">
    <source>
        <dbReference type="Proteomes" id="UP001172101"/>
    </source>
</evidence>
<comment type="caution">
    <text evidence="2">The sequence shown here is derived from an EMBL/GenBank/DDBJ whole genome shotgun (WGS) entry which is preliminary data.</text>
</comment>
<evidence type="ECO:0000256" key="1">
    <source>
        <dbReference type="SAM" id="MobiDB-lite"/>
    </source>
</evidence>
<keyword evidence="3" id="KW-1185">Reference proteome</keyword>
<feature type="compositionally biased region" description="Basic and acidic residues" evidence="1">
    <location>
        <begin position="83"/>
        <end position="105"/>
    </location>
</feature>
<dbReference type="AlphaFoldDB" id="A0AA40ATU9"/>
<dbReference type="Proteomes" id="UP001172101">
    <property type="component" value="Unassembled WGS sequence"/>
</dbReference>
<gene>
    <name evidence="2" type="ORF">B0T26DRAFT_749306</name>
</gene>
<accession>A0AA40ATU9</accession>
<organism evidence="2 3">
    <name type="scientific">Lasiosphaeria miniovina</name>
    <dbReference type="NCBI Taxonomy" id="1954250"/>
    <lineage>
        <taxon>Eukaryota</taxon>
        <taxon>Fungi</taxon>
        <taxon>Dikarya</taxon>
        <taxon>Ascomycota</taxon>
        <taxon>Pezizomycotina</taxon>
        <taxon>Sordariomycetes</taxon>
        <taxon>Sordariomycetidae</taxon>
        <taxon>Sordariales</taxon>
        <taxon>Lasiosphaeriaceae</taxon>
        <taxon>Lasiosphaeria</taxon>
    </lineage>
</organism>
<dbReference type="GeneID" id="85328352"/>
<dbReference type="RefSeq" id="XP_060297753.1">
    <property type="nucleotide sequence ID" value="XM_060445082.1"/>
</dbReference>
<evidence type="ECO:0000313" key="2">
    <source>
        <dbReference type="EMBL" id="KAK0721829.1"/>
    </source>
</evidence>
<dbReference type="EMBL" id="JAUIRO010000003">
    <property type="protein sequence ID" value="KAK0721829.1"/>
    <property type="molecule type" value="Genomic_DNA"/>
</dbReference>